<dbReference type="RefSeq" id="WP_124378384.1">
    <property type="nucleotide sequence ID" value="NZ_CP027754.1"/>
</dbReference>
<evidence type="ECO:0008006" key="3">
    <source>
        <dbReference type="Google" id="ProtNLM"/>
    </source>
</evidence>
<name>A0A3G7UBA4_9PSED</name>
<dbReference type="Proteomes" id="UP000268696">
    <property type="component" value="Chromosome"/>
</dbReference>
<protein>
    <recommendedName>
        <fullName evidence="3">Restriction alleviation protein Lar</fullName>
    </recommendedName>
</protein>
<reference evidence="1 2" key="1">
    <citation type="submission" date="2018-03" db="EMBL/GenBank/DDBJ databases">
        <title>Diversity of phytobeneficial traits revealed by whole-genome analysis of worldwide-isolated phenazine-producing Pseudomonas spp.</title>
        <authorList>
            <person name="Biessy A."/>
            <person name="Novinscak A."/>
            <person name="Blom J."/>
            <person name="Leger G."/>
            <person name="Thomashow L.S."/>
            <person name="Cazorla F.M."/>
            <person name="Josic D."/>
            <person name="Filion M."/>
        </authorList>
    </citation>
    <scope>NUCLEOTIDE SEQUENCE [LARGE SCALE GENOMIC DNA]</scope>
    <source>
        <strain evidence="1 2">30B</strain>
    </source>
</reference>
<evidence type="ECO:0000313" key="1">
    <source>
        <dbReference type="EMBL" id="AZE55912.1"/>
    </source>
</evidence>
<dbReference type="AlphaFoldDB" id="A0A3G7UBA4"/>
<sequence length="114" mass="12920">MIEPIKMNPCPFCEGPPCIDGYDQMTGEMLPDDHPHDENSDQSYEAYVNCHDCGAQGPRIDSLTLGIFEHRYDLSLMDVMRIAAERWNDRHNNARSCYEAGEKEGLNLFPRAAA</sequence>
<dbReference type="EMBL" id="CP027754">
    <property type="protein sequence ID" value="AZE55912.1"/>
    <property type="molecule type" value="Genomic_DNA"/>
</dbReference>
<gene>
    <name evidence="1" type="ORF">C4K03_3759</name>
</gene>
<dbReference type="Pfam" id="PF14354">
    <property type="entry name" value="Lar_restr_allev"/>
    <property type="match status" value="1"/>
</dbReference>
<organism evidence="1 2">
    <name type="scientific">Pseudomonas synxantha</name>
    <dbReference type="NCBI Taxonomy" id="47883"/>
    <lineage>
        <taxon>Bacteria</taxon>
        <taxon>Pseudomonadati</taxon>
        <taxon>Pseudomonadota</taxon>
        <taxon>Gammaproteobacteria</taxon>
        <taxon>Pseudomonadales</taxon>
        <taxon>Pseudomonadaceae</taxon>
        <taxon>Pseudomonas</taxon>
    </lineage>
</organism>
<proteinExistence type="predicted"/>
<evidence type="ECO:0000313" key="2">
    <source>
        <dbReference type="Proteomes" id="UP000268696"/>
    </source>
</evidence>
<accession>A0A3G7UBA4</accession>